<dbReference type="InterPro" id="IPR024490">
    <property type="entry name" value="DUF2759"/>
</dbReference>
<keyword evidence="1" id="KW-0812">Transmembrane</keyword>
<comment type="caution">
    <text evidence="2">The sequence shown here is derived from an EMBL/GenBank/DDBJ whole genome shotgun (WGS) entry which is preliminary data.</text>
</comment>
<evidence type="ECO:0000256" key="1">
    <source>
        <dbReference type="SAM" id="Phobius"/>
    </source>
</evidence>
<dbReference type="Pfam" id="PF10958">
    <property type="entry name" value="DUF2759"/>
    <property type="match status" value="1"/>
</dbReference>
<dbReference type="RefSeq" id="WP_114744848.1">
    <property type="nucleotide sequence ID" value="NZ_QQAY01000003.1"/>
</dbReference>
<reference evidence="2 3" key="1">
    <citation type="submission" date="2018-07" db="EMBL/GenBank/DDBJ databases">
        <title>Genomic Encyclopedia of Type Strains, Phase IV (KMG-IV): sequencing the most valuable type-strain genomes for metagenomic binning, comparative biology and taxonomic classification.</title>
        <authorList>
            <person name="Goeker M."/>
        </authorList>
    </citation>
    <scope>NUCLEOTIDE SEQUENCE [LARGE SCALE GENOMIC DNA]</scope>
    <source>
        <strain evidence="2 3">DSM 25281</strain>
    </source>
</reference>
<dbReference type="EMBL" id="QQAY01000003">
    <property type="protein sequence ID" value="RDI43943.1"/>
    <property type="molecule type" value="Genomic_DNA"/>
</dbReference>
<evidence type="ECO:0000313" key="2">
    <source>
        <dbReference type="EMBL" id="RDI43943.1"/>
    </source>
</evidence>
<name>A0A370GPS0_9BACI</name>
<organism evidence="2 3">
    <name type="scientific">Falsibacillus pallidus</name>
    <dbReference type="NCBI Taxonomy" id="493781"/>
    <lineage>
        <taxon>Bacteria</taxon>
        <taxon>Bacillati</taxon>
        <taxon>Bacillota</taxon>
        <taxon>Bacilli</taxon>
        <taxon>Bacillales</taxon>
        <taxon>Bacillaceae</taxon>
        <taxon>Falsibacillus</taxon>
    </lineage>
</organism>
<dbReference type="AlphaFoldDB" id="A0A370GPS0"/>
<feature type="transmembrane region" description="Helical" evidence="1">
    <location>
        <begin position="27"/>
        <end position="49"/>
    </location>
</feature>
<evidence type="ECO:0000313" key="3">
    <source>
        <dbReference type="Proteomes" id="UP000255326"/>
    </source>
</evidence>
<dbReference type="Proteomes" id="UP000255326">
    <property type="component" value="Unassembled WGS sequence"/>
</dbReference>
<proteinExistence type="predicted"/>
<sequence length="58" mass="6185">MGLVIIFALVALLAIFASVNAFRTKNILGIIFGLGALGVFGWFSIMTILNNGFPAMTH</sequence>
<keyword evidence="1" id="KW-1133">Transmembrane helix</keyword>
<protein>
    <submittedName>
        <fullName evidence="2">Uncharacterized protein DUF2759</fullName>
    </submittedName>
</protein>
<keyword evidence="3" id="KW-1185">Reference proteome</keyword>
<keyword evidence="1" id="KW-0472">Membrane</keyword>
<accession>A0A370GPS0</accession>
<gene>
    <name evidence="2" type="ORF">DFR59_1035</name>
</gene>